<evidence type="ECO:0000256" key="1">
    <source>
        <dbReference type="ARBA" id="ARBA00010641"/>
    </source>
</evidence>
<evidence type="ECO:0000256" key="3">
    <source>
        <dbReference type="ARBA" id="ARBA00023082"/>
    </source>
</evidence>
<dbReference type="InterPro" id="IPR014293">
    <property type="entry name" value="RNA_pol_sigma70_actinobac"/>
</dbReference>
<evidence type="ECO:0000256" key="4">
    <source>
        <dbReference type="ARBA" id="ARBA00023125"/>
    </source>
</evidence>
<dbReference type="PROSITE" id="PS01063">
    <property type="entry name" value="SIGMA70_ECF"/>
    <property type="match status" value="1"/>
</dbReference>
<dbReference type="Pfam" id="PF08281">
    <property type="entry name" value="Sigma70_r4_2"/>
    <property type="match status" value="1"/>
</dbReference>
<dbReference type="InterPro" id="IPR000838">
    <property type="entry name" value="RNA_pol_sigma70_ECF_CS"/>
</dbReference>
<evidence type="ECO:0000256" key="2">
    <source>
        <dbReference type="ARBA" id="ARBA00023015"/>
    </source>
</evidence>
<keyword evidence="11" id="KW-1185">Reference proteome</keyword>
<dbReference type="InterPro" id="IPR036388">
    <property type="entry name" value="WH-like_DNA-bd_sf"/>
</dbReference>
<dbReference type="PANTHER" id="PTHR43133">
    <property type="entry name" value="RNA POLYMERASE ECF-TYPE SIGMA FACTO"/>
    <property type="match status" value="1"/>
</dbReference>
<dbReference type="SUPFAM" id="SSF88659">
    <property type="entry name" value="Sigma3 and sigma4 domains of RNA polymerase sigma factors"/>
    <property type="match status" value="1"/>
</dbReference>
<organism evidence="10 11">
    <name type="scientific">Brachybacterium conglomeratum</name>
    <dbReference type="NCBI Taxonomy" id="47846"/>
    <lineage>
        <taxon>Bacteria</taxon>
        <taxon>Bacillati</taxon>
        <taxon>Actinomycetota</taxon>
        <taxon>Actinomycetes</taxon>
        <taxon>Micrococcales</taxon>
        <taxon>Dermabacteraceae</taxon>
        <taxon>Brachybacterium</taxon>
    </lineage>
</organism>
<keyword evidence="3 6" id="KW-0731">Sigma factor</keyword>
<dbReference type="InterPro" id="IPR013249">
    <property type="entry name" value="RNA_pol_sigma70_r4_t2"/>
</dbReference>
<evidence type="ECO:0000259" key="9">
    <source>
        <dbReference type="Pfam" id="PF08281"/>
    </source>
</evidence>
<proteinExistence type="inferred from homology"/>
<dbReference type="InterPro" id="IPR039425">
    <property type="entry name" value="RNA_pol_sigma-70-like"/>
</dbReference>
<evidence type="ECO:0000259" key="8">
    <source>
        <dbReference type="Pfam" id="PF04542"/>
    </source>
</evidence>
<dbReference type="InterPro" id="IPR014284">
    <property type="entry name" value="RNA_pol_sigma-70_dom"/>
</dbReference>
<evidence type="ECO:0000313" key="11">
    <source>
        <dbReference type="Proteomes" id="UP001144451"/>
    </source>
</evidence>
<gene>
    <name evidence="10" type="ORF">BCONGLO52_18500</name>
</gene>
<feature type="region of interest" description="Disordered" evidence="7">
    <location>
        <begin position="1"/>
        <end position="42"/>
    </location>
</feature>
<feature type="compositionally biased region" description="Polar residues" evidence="7">
    <location>
        <begin position="20"/>
        <end position="30"/>
    </location>
</feature>
<feature type="domain" description="RNA polymerase sigma-70 region 2" evidence="8">
    <location>
        <begin position="54"/>
        <end position="119"/>
    </location>
</feature>
<sequence length="248" mass="27565">MTTGLLERAPAIPGGVGLGTMTQTQPTSDHGTGMPSAEQPDPAADFDFETEALSHLDSLYGGALRMTRNPHDAEDLVQDTFVKAFRAQDRFTPGTNMRAWLYRIMTNSYISSYRKQQRRPKEAWTDTVEDWQLAEVSSHSSTGLRSAEAEALDHLPDSAVKDALSELREDYRMAVYLADVEGFAYKEIAEIMDTPIGTVMSRLHRGRRQLREKLTDHARRTGFLRAQPSAGDAADDTGAGTADREEER</sequence>
<comment type="caution">
    <text evidence="10">The sequence shown here is derived from an EMBL/GenBank/DDBJ whole genome shotgun (WGS) entry which is preliminary data.</text>
</comment>
<dbReference type="InterPro" id="IPR007627">
    <property type="entry name" value="RNA_pol_sigma70_r2"/>
</dbReference>
<keyword evidence="5 6" id="KW-0804">Transcription</keyword>
<dbReference type="InterPro" id="IPR013325">
    <property type="entry name" value="RNA_pol_sigma_r2"/>
</dbReference>
<dbReference type="NCBIfam" id="TIGR02937">
    <property type="entry name" value="sigma70-ECF"/>
    <property type="match status" value="1"/>
</dbReference>
<keyword evidence="2 6" id="KW-0805">Transcription regulation</keyword>
<dbReference type="PANTHER" id="PTHR43133:SF59">
    <property type="entry name" value="ECF RNA POLYMERASE SIGMA FACTOR SIGR"/>
    <property type="match status" value="1"/>
</dbReference>
<dbReference type="SUPFAM" id="SSF88946">
    <property type="entry name" value="Sigma2 domain of RNA polymerase sigma factors"/>
    <property type="match status" value="1"/>
</dbReference>
<evidence type="ECO:0000256" key="5">
    <source>
        <dbReference type="ARBA" id="ARBA00023163"/>
    </source>
</evidence>
<feature type="domain" description="RNA polymerase sigma factor 70 region 4 type 2" evidence="9">
    <location>
        <begin position="159"/>
        <end position="210"/>
    </location>
</feature>
<comment type="similarity">
    <text evidence="1 6">Belongs to the sigma-70 factor family. ECF subfamily.</text>
</comment>
<reference evidence="10" key="1">
    <citation type="submission" date="2022-12" db="EMBL/GenBank/DDBJ databases">
        <title>Reference genome sequencing for broad-spectrum identification of bacterial and archaeal isolates by mass spectrometry.</title>
        <authorList>
            <person name="Sekiguchi Y."/>
            <person name="Tourlousse D.M."/>
        </authorList>
    </citation>
    <scope>NUCLEOTIDE SEQUENCE</scope>
    <source>
        <strain evidence="10">5-2</strain>
    </source>
</reference>
<feature type="region of interest" description="Disordered" evidence="7">
    <location>
        <begin position="216"/>
        <end position="248"/>
    </location>
</feature>
<evidence type="ECO:0000256" key="6">
    <source>
        <dbReference type="RuleBase" id="RU000716"/>
    </source>
</evidence>
<dbReference type="Gene3D" id="1.10.1740.10">
    <property type="match status" value="1"/>
</dbReference>
<dbReference type="Gene3D" id="1.10.10.10">
    <property type="entry name" value="Winged helix-like DNA-binding domain superfamily/Winged helix DNA-binding domain"/>
    <property type="match status" value="1"/>
</dbReference>
<keyword evidence="4 6" id="KW-0238">DNA-binding</keyword>
<evidence type="ECO:0000256" key="7">
    <source>
        <dbReference type="SAM" id="MobiDB-lite"/>
    </source>
</evidence>
<dbReference type="CDD" id="cd06171">
    <property type="entry name" value="Sigma70_r4"/>
    <property type="match status" value="1"/>
</dbReference>
<dbReference type="Proteomes" id="UP001144451">
    <property type="component" value="Unassembled WGS sequence"/>
</dbReference>
<evidence type="ECO:0000313" key="10">
    <source>
        <dbReference type="EMBL" id="GLI31009.1"/>
    </source>
</evidence>
<dbReference type="NCBIfam" id="TIGR02947">
    <property type="entry name" value="SigH_actino"/>
    <property type="match status" value="1"/>
</dbReference>
<protein>
    <recommendedName>
        <fullName evidence="6">RNA polymerase sigma factor</fullName>
    </recommendedName>
</protein>
<dbReference type="EMBL" id="BSDQ01000001">
    <property type="protein sequence ID" value="GLI31009.1"/>
    <property type="molecule type" value="Genomic_DNA"/>
</dbReference>
<feature type="compositionally biased region" description="Low complexity" evidence="7">
    <location>
        <begin position="230"/>
        <end position="241"/>
    </location>
</feature>
<dbReference type="Pfam" id="PF04542">
    <property type="entry name" value="Sigma70_r2"/>
    <property type="match status" value="1"/>
</dbReference>
<dbReference type="InterPro" id="IPR013324">
    <property type="entry name" value="RNA_pol_sigma_r3/r4-like"/>
</dbReference>
<accession>A0ABQ5RGK6</accession>
<name>A0ABQ5RGK6_9MICO</name>